<name>A0ABS8XX80_9BURK</name>
<evidence type="ECO:0000256" key="3">
    <source>
        <dbReference type="ARBA" id="ARBA00022452"/>
    </source>
</evidence>
<evidence type="ECO:0000256" key="8">
    <source>
        <dbReference type="ARBA" id="ARBA00023077"/>
    </source>
</evidence>
<evidence type="ECO:0000259" key="13">
    <source>
        <dbReference type="Pfam" id="PF00593"/>
    </source>
</evidence>
<feature type="domain" description="TonB-dependent receptor plug" evidence="14">
    <location>
        <begin position="3"/>
        <end position="99"/>
    </location>
</feature>
<keyword evidence="9 11" id="KW-0472">Membrane</keyword>
<dbReference type="PANTHER" id="PTHR32552:SF81">
    <property type="entry name" value="TONB-DEPENDENT OUTER MEMBRANE RECEPTOR"/>
    <property type="match status" value="1"/>
</dbReference>
<dbReference type="Pfam" id="PF00593">
    <property type="entry name" value="TonB_dep_Rec_b-barrel"/>
    <property type="match status" value="1"/>
</dbReference>
<keyword evidence="4" id="KW-0410">Iron transport</keyword>
<keyword evidence="15" id="KW-0675">Receptor</keyword>
<reference evidence="15 16" key="1">
    <citation type="submission" date="2021-12" db="EMBL/GenBank/DDBJ databases">
        <title>Genome seq of P8.</title>
        <authorList>
            <person name="Seo T."/>
        </authorList>
    </citation>
    <scope>NUCLEOTIDE SEQUENCE [LARGE SCALE GENOMIC DNA]</scope>
    <source>
        <strain evidence="15 16">P8</strain>
    </source>
</reference>
<evidence type="ECO:0000256" key="11">
    <source>
        <dbReference type="PROSITE-ProRule" id="PRU01360"/>
    </source>
</evidence>
<gene>
    <name evidence="15" type="ORF">LXT13_19405</name>
</gene>
<protein>
    <submittedName>
        <fullName evidence="15">TonB-dependent receptor</fullName>
    </submittedName>
</protein>
<evidence type="ECO:0000256" key="1">
    <source>
        <dbReference type="ARBA" id="ARBA00004571"/>
    </source>
</evidence>
<comment type="similarity">
    <text evidence="11 12">Belongs to the TonB-dependent receptor family.</text>
</comment>
<proteinExistence type="inferred from homology"/>
<dbReference type="SUPFAM" id="SSF56935">
    <property type="entry name" value="Porins"/>
    <property type="match status" value="1"/>
</dbReference>
<comment type="subcellular location">
    <subcellularLocation>
        <location evidence="1 11">Cell outer membrane</location>
        <topology evidence="1 11">Multi-pass membrane protein</topology>
    </subcellularLocation>
</comment>
<evidence type="ECO:0000259" key="14">
    <source>
        <dbReference type="Pfam" id="PF07715"/>
    </source>
</evidence>
<evidence type="ECO:0000256" key="7">
    <source>
        <dbReference type="ARBA" id="ARBA00023065"/>
    </source>
</evidence>
<evidence type="ECO:0000256" key="2">
    <source>
        <dbReference type="ARBA" id="ARBA00022448"/>
    </source>
</evidence>
<dbReference type="Pfam" id="PF07715">
    <property type="entry name" value="Plug"/>
    <property type="match status" value="1"/>
</dbReference>
<keyword evidence="8 12" id="KW-0798">TonB box</keyword>
<keyword evidence="3 11" id="KW-1134">Transmembrane beta strand</keyword>
<comment type="caution">
    <text evidence="15">The sequence shown here is derived from an EMBL/GenBank/DDBJ whole genome shotgun (WGS) entry which is preliminary data.</text>
</comment>
<evidence type="ECO:0000256" key="4">
    <source>
        <dbReference type="ARBA" id="ARBA00022496"/>
    </source>
</evidence>
<dbReference type="InterPro" id="IPR012910">
    <property type="entry name" value="Plug_dom"/>
</dbReference>
<keyword evidence="6" id="KW-0408">Iron</keyword>
<evidence type="ECO:0000256" key="10">
    <source>
        <dbReference type="ARBA" id="ARBA00023237"/>
    </source>
</evidence>
<evidence type="ECO:0000256" key="5">
    <source>
        <dbReference type="ARBA" id="ARBA00022692"/>
    </source>
</evidence>
<keyword evidence="7" id="KW-0406">Ion transport</keyword>
<dbReference type="PROSITE" id="PS52016">
    <property type="entry name" value="TONB_DEPENDENT_REC_3"/>
    <property type="match status" value="1"/>
</dbReference>
<evidence type="ECO:0000256" key="12">
    <source>
        <dbReference type="RuleBase" id="RU003357"/>
    </source>
</evidence>
<keyword evidence="16" id="KW-1185">Reference proteome</keyword>
<dbReference type="PANTHER" id="PTHR32552">
    <property type="entry name" value="FERRICHROME IRON RECEPTOR-RELATED"/>
    <property type="match status" value="1"/>
</dbReference>
<sequence length="662" mass="72035">MLDQHAIDVNGTAQLSDLVGTVPGVTVPNGFSNQPQAVGIRGMGVSVPAMSQAVGIYLDDVPLVRGYATALWDLPDIARIEVLRGPQGTLYGQNSTAGAVRVISLDPTRSAVAWGSVGFGNYRNAELHAYVNGPIGDGPLSGSFALSSRANNGFGLNESTGERVNKLDATQFRAKLRLAQPSGTDVVLAVDGLLDRSDANTGNFPLNDPHSSPRVTFVTATTGPFKRVAGGLQLKARHPLGDGIDLLSITGYRAYRDDPTIADIGGKAVLRYLLSQTVEQKAFSQEIQLQAKQDRLEWTTGLMLVSDRFDFDRIVDQIPPLPRPRLDTEGQTHLETTDVGLYGQAHYQWTDEFGLTAGLRGYRTKQTGGNQFWKLDAFQQRTQEVYNATGLTTSSQGLLPRLGVDWQRNGDHFLYASFAMGQKFGGFNRATASEIASTYAARPEKVSTWELGSKWRLADGRLTADVAVFLNRYGEYLASLQNTVINGVHVPDQVLVNAGRAKTYGVDVDLAAKVAARTEVALALELLRSRIEEFANPTGAALSNYVGNELPYASHVSLSARFGHVQPLADGSSLEFNATLQHLSKQYADVQNTAAIAIEPQTYVNLGTSWTSPERSWTFSVRLRNVTNRTYVVLRTMIPSVDVDAANFNAPRTWLATLRHDF</sequence>
<dbReference type="EMBL" id="JAJTWU010000008">
    <property type="protein sequence ID" value="MCE4556568.1"/>
    <property type="molecule type" value="Genomic_DNA"/>
</dbReference>
<dbReference type="Gene3D" id="2.40.170.20">
    <property type="entry name" value="TonB-dependent receptor, beta-barrel domain"/>
    <property type="match status" value="1"/>
</dbReference>
<organism evidence="15 16">
    <name type="scientific">Pelomonas cellulosilytica</name>
    <dbReference type="NCBI Taxonomy" id="2906762"/>
    <lineage>
        <taxon>Bacteria</taxon>
        <taxon>Pseudomonadati</taxon>
        <taxon>Pseudomonadota</taxon>
        <taxon>Betaproteobacteria</taxon>
        <taxon>Burkholderiales</taxon>
        <taxon>Sphaerotilaceae</taxon>
        <taxon>Roseateles</taxon>
    </lineage>
</organism>
<dbReference type="InterPro" id="IPR039426">
    <property type="entry name" value="TonB-dep_rcpt-like"/>
</dbReference>
<feature type="domain" description="TonB-dependent receptor-like beta-barrel" evidence="13">
    <location>
        <begin position="207"/>
        <end position="626"/>
    </location>
</feature>
<evidence type="ECO:0000256" key="9">
    <source>
        <dbReference type="ARBA" id="ARBA00023136"/>
    </source>
</evidence>
<dbReference type="InterPro" id="IPR036942">
    <property type="entry name" value="Beta-barrel_TonB_sf"/>
</dbReference>
<evidence type="ECO:0000313" key="16">
    <source>
        <dbReference type="Proteomes" id="UP001200741"/>
    </source>
</evidence>
<accession>A0ABS8XX80</accession>
<evidence type="ECO:0000256" key="6">
    <source>
        <dbReference type="ARBA" id="ARBA00023004"/>
    </source>
</evidence>
<keyword evidence="10 11" id="KW-0998">Cell outer membrane</keyword>
<keyword evidence="2 11" id="KW-0813">Transport</keyword>
<keyword evidence="5 11" id="KW-0812">Transmembrane</keyword>
<dbReference type="InterPro" id="IPR000531">
    <property type="entry name" value="Beta-barrel_TonB"/>
</dbReference>
<dbReference type="Proteomes" id="UP001200741">
    <property type="component" value="Unassembled WGS sequence"/>
</dbReference>
<evidence type="ECO:0000313" key="15">
    <source>
        <dbReference type="EMBL" id="MCE4556568.1"/>
    </source>
</evidence>